<evidence type="ECO:0000259" key="1">
    <source>
        <dbReference type="PROSITE" id="PS50048"/>
    </source>
</evidence>
<name>A0A9W4XGH8_9ASCO</name>
<dbReference type="SMART" id="SM00066">
    <property type="entry name" value="GAL4"/>
    <property type="match status" value="1"/>
</dbReference>
<evidence type="ECO:0000313" key="2">
    <source>
        <dbReference type="EMBL" id="CAI5757901.1"/>
    </source>
</evidence>
<dbReference type="SUPFAM" id="SSF52047">
    <property type="entry name" value="RNI-like"/>
    <property type="match status" value="1"/>
</dbReference>
<dbReference type="GO" id="GO:0008270">
    <property type="term" value="F:zinc ion binding"/>
    <property type="evidence" value="ECO:0007669"/>
    <property type="project" value="InterPro"/>
</dbReference>
<dbReference type="InterPro" id="IPR036864">
    <property type="entry name" value="Zn2-C6_fun-type_DNA-bd_sf"/>
</dbReference>
<comment type="caution">
    <text evidence="2">The sequence shown here is derived from an EMBL/GenBank/DDBJ whole genome shotgun (WGS) entry which is preliminary data.</text>
</comment>
<evidence type="ECO:0000313" key="3">
    <source>
        <dbReference type="Proteomes" id="UP001152885"/>
    </source>
</evidence>
<dbReference type="PANTHER" id="PTHR47431:SF1">
    <property type="entry name" value="ZN(II)2CYS6 TRANSCRIPTION FACTOR (EUROFUNG)"/>
    <property type="match status" value="1"/>
</dbReference>
<protein>
    <recommendedName>
        <fullName evidence="1">Zn(2)-C6 fungal-type domain-containing protein</fullName>
    </recommendedName>
</protein>
<dbReference type="CDD" id="cd12148">
    <property type="entry name" value="fungal_TF_MHR"/>
    <property type="match status" value="1"/>
</dbReference>
<dbReference type="InterPro" id="IPR032675">
    <property type="entry name" value="LRR_dom_sf"/>
</dbReference>
<dbReference type="PANTHER" id="PTHR47431">
    <property type="entry name" value="ZN(II)2CYS6 TRANSCRIPTION FACTOR (EUROFUNG)-RELATED"/>
    <property type="match status" value="1"/>
</dbReference>
<dbReference type="Pfam" id="PF00172">
    <property type="entry name" value="Zn_clus"/>
    <property type="match status" value="1"/>
</dbReference>
<dbReference type="Proteomes" id="UP001152885">
    <property type="component" value="Unassembled WGS sequence"/>
</dbReference>
<sequence>MSDKPNKEKHVKPRKHVSSACLECRKRHFKCDGNQPTCENCTKRNKICTYVASHRGGSRKKGVSMKKNQMTVNDVNQGPEMPMFVAEIEDFGQKKNSEGSISTNEDIIDKIHQLPCARDHSVCQDSNCPGKSAVNYFDKRSDHPLNEHEQQMVESLRKKIKLENNMNNLDCLFSSKEPLYGVSSFQDLDVELHVHDRNNFMNESTFDKEEILRNYYETFHKSHPFLPSKQELFIYFSNLSIERELLPILKIIGDGKTSTIYAKNTELISDRITQCIEIVKNTGLLDLISIQVLLLTAITAHISSLHSLSKKLRQFCTYLIKTLQIDFIDSVDSVNILTPTTDSNELEVFHSPRLSHISKISIIESSRRVFWDLHFFDVIIGSADGKTISPVSKLLGSIKYPTSPSREEFDYKGRSEAAKLVTQAVEMNVQIINKKPYEMILTKLKAELSSWEMRLNNPQLFQAPSLIHKNGDINEGVHQSVILYNYAKIFAHRPFSYLWKINSPQLPKCSGETIKEKDLPTQLKSDSKTTIETRKTIEAANSIVELLIDTNASKVQERTPFVACALALSSLVHLSAYIWLETTLQIDSYNNLGLNRDDLDIYTEYIKLALSAIYPIAEHWQLSNKLAKHIRESLITIKPKLYSKLRDYLPHVDIEIDQQQQQTTSSLASSIDQSNSYQDTLDNQNQMLIDDQIDWNMGQNSPISPSGCDWIDKALLDLFDDANKRRAKQIRAPYRRYVYRSNNYAENSDDDEDKENEQEESLYTTNLNKFKQGVNLRSIYVLRNPNYKGKIWPLSKFEKIDVLKCAVLGFNPDYDQAKQIEHEEKDMMKFPAEIFVNIFKILHATGKLKPKLMRVCKLFYMIILPILYDSPYLKATNFFNFVGSISNNKSLGQYIHQLDLSYIIQTGKNAFVAKLLKTAGPNLESFVAPQTSFGFGPMMSLKNCFNLKILDLRLVSETLNLEELFKSIRNLTKLESLSFPRSSIEIHDYKSVNWPPKLTFLRISGGISDEFLYLSQFPQSITHLEFAHCPYISDSGLRQILSRIGNNLINLKIQYPMPGLRKDSLDQVFFYCPNLRVLEISVDYVSSSFFDEENLGFLDYPRPLRTLYINSSGMLGTSTRLDPIDLYIALTERLPLLKNVSCTAKLGWHPKSDAMEYIVNELDERNGGIYIGY</sequence>
<gene>
    <name evidence="2" type="ORF">CANVERA_P2413</name>
</gene>
<dbReference type="Gene3D" id="3.80.10.10">
    <property type="entry name" value="Ribonuclease Inhibitor"/>
    <property type="match status" value="1"/>
</dbReference>
<organism evidence="2 3">
    <name type="scientific">Candida verbasci</name>
    <dbReference type="NCBI Taxonomy" id="1227364"/>
    <lineage>
        <taxon>Eukaryota</taxon>
        <taxon>Fungi</taxon>
        <taxon>Dikarya</taxon>
        <taxon>Ascomycota</taxon>
        <taxon>Saccharomycotina</taxon>
        <taxon>Pichiomycetes</taxon>
        <taxon>Debaryomycetaceae</taxon>
        <taxon>Candida/Lodderomyces clade</taxon>
        <taxon>Candida</taxon>
    </lineage>
</organism>
<dbReference type="AlphaFoldDB" id="A0A9W4XGH8"/>
<dbReference type="Gene3D" id="4.10.240.10">
    <property type="entry name" value="Zn(2)-C6 fungal-type DNA-binding domain"/>
    <property type="match status" value="1"/>
</dbReference>
<dbReference type="PROSITE" id="PS50048">
    <property type="entry name" value="ZN2_CY6_FUNGAL_2"/>
    <property type="match status" value="1"/>
</dbReference>
<dbReference type="GO" id="GO:0000981">
    <property type="term" value="F:DNA-binding transcription factor activity, RNA polymerase II-specific"/>
    <property type="evidence" value="ECO:0007669"/>
    <property type="project" value="InterPro"/>
</dbReference>
<dbReference type="PROSITE" id="PS00463">
    <property type="entry name" value="ZN2_CY6_FUNGAL_1"/>
    <property type="match status" value="1"/>
</dbReference>
<keyword evidence="3" id="KW-1185">Reference proteome</keyword>
<dbReference type="SUPFAM" id="SSF57701">
    <property type="entry name" value="Zn2/Cys6 DNA-binding domain"/>
    <property type="match status" value="1"/>
</dbReference>
<dbReference type="OrthoDB" id="2399539at2759"/>
<dbReference type="CDD" id="cd00067">
    <property type="entry name" value="GAL4"/>
    <property type="match status" value="1"/>
</dbReference>
<dbReference type="EMBL" id="CANTUO010000002">
    <property type="protein sequence ID" value="CAI5757901.1"/>
    <property type="molecule type" value="Genomic_DNA"/>
</dbReference>
<accession>A0A9W4XGH8</accession>
<reference evidence="2" key="1">
    <citation type="submission" date="2022-12" db="EMBL/GenBank/DDBJ databases">
        <authorList>
            <person name="Brejova B."/>
        </authorList>
    </citation>
    <scope>NUCLEOTIDE SEQUENCE</scope>
</reference>
<proteinExistence type="predicted"/>
<dbReference type="InterPro" id="IPR001138">
    <property type="entry name" value="Zn2Cys6_DnaBD"/>
</dbReference>
<feature type="domain" description="Zn(2)-C6 fungal-type" evidence="1">
    <location>
        <begin position="20"/>
        <end position="50"/>
    </location>
</feature>